<dbReference type="AlphaFoldDB" id="A0A0E9Q965"/>
<proteinExistence type="predicted"/>
<sequence>MISQNFFIPSNRSFIVTANHNIKFQKYGANIWEDEQGHNHWK</sequence>
<protein>
    <submittedName>
        <fullName evidence="1">Uncharacterized protein</fullName>
    </submittedName>
</protein>
<reference evidence="1" key="1">
    <citation type="submission" date="2014-11" db="EMBL/GenBank/DDBJ databases">
        <authorList>
            <person name="Amaro Gonzalez C."/>
        </authorList>
    </citation>
    <scope>NUCLEOTIDE SEQUENCE</scope>
</reference>
<reference evidence="1" key="2">
    <citation type="journal article" date="2015" name="Fish Shellfish Immunol.">
        <title>Early steps in the European eel (Anguilla anguilla)-Vibrio vulnificus interaction in the gills: Role of the RtxA13 toxin.</title>
        <authorList>
            <person name="Callol A."/>
            <person name="Pajuelo D."/>
            <person name="Ebbesson L."/>
            <person name="Teles M."/>
            <person name="MacKenzie S."/>
            <person name="Amaro C."/>
        </authorList>
    </citation>
    <scope>NUCLEOTIDE SEQUENCE</scope>
</reference>
<accession>A0A0E9Q965</accession>
<name>A0A0E9Q965_ANGAN</name>
<dbReference type="EMBL" id="GBXM01095308">
    <property type="protein sequence ID" value="JAH13269.1"/>
    <property type="molecule type" value="Transcribed_RNA"/>
</dbReference>
<evidence type="ECO:0000313" key="1">
    <source>
        <dbReference type="EMBL" id="JAH13269.1"/>
    </source>
</evidence>
<organism evidence="1">
    <name type="scientific">Anguilla anguilla</name>
    <name type="common">European freshwater eel</name>
    <name type="synonym">Muraena anguilla</name>
    <dbReference type="NCBI Taxonomy" id="7936"/>
    <lineage>
        <taxon>Eukaryota</taxon>
        <taxon>Metazoa</taxon>
        <taxon>Chordata</taxon>
        <taxon>Craniata</taxon>
        <taxon>Vertebrata</taxon>
        <taxon>Euteleostomi</taxon>
        <taxon>Actinopterygii</taxon>
        <taxon>Neopterygii</taxon>
        <taxon>Teleostei</taxon>
        <taxon>Anguilliformes</taxon>
        <taxon>Anguillidae</taxon>
        <taxon>Anguilla</taxon>
    </lineage>
</organism>